<evidence type="ECO:0000313" key="2">
    <source>
        <dbReference type="Proteomes" id="UP000695022"/>
    </source>
</evidence>
<accession>A0ABM1E3B5</accession>
<proteinExistence type="predicted"/>
<dbReference type="GeneID" id="106808466"/>
<dbReference type="PANTHER" id="PTHR14778">
    <property type="entry name" value="KINETOCHORE-ASSOCIATED PROTEIN DSN1 HOMOLOG"/>
    <property type="match status" value="1"/>
</dbReference>
<dbReference type="InterPro" id="IPR013218">
    <property type="entry name" value="Dsn1/Mis13"/>
</dbReference>
<feature type="region of interest" description="Disordered" evidence="1">
    <location>
        <begin position="1"/>
        <end position="66"/>
    </location>
</feature>
<dbReference type="Proteomes" id="UP000695022">
    <property type="component" value="Unplaced"/>
</dbReference>
<sequence length="309" mass="34656">MESVGKVTRSSSRKKNASSAVDSVVKVDSATPKLPSSRTKITKKRKQDADSTIDSPGTSRTKSLKKKCEPTAFKRGRKSLVPSLSPTDAIYDTKNDNRPKVKKMKELHHTALQHALDKMENDLGADANVEKMLVLAREAFENASKKIHAQGLFIKAVEYTASRVPTLSRDLQGQQEGSDYKEYTKKLAVESDKWDSLLNEHKELADKAREALVQEHMPSSNPPEKLEQDQTWILDGRPDYAAMLQQLKHNRGKLAIHVEQVCKDVNTLHRFQEHTEGYVSGLVAQFHNTSFKDIAAVVNPKTLIEKLCK</sequence>
<evidence type="ECO:0000313" key="3">
    <source>
        <dbReference type="RefSeq" id="XP_014666686.1"/>
    </source>
</evidence>
<keyword evidence="2" id="KW-1185">Reference proteome</keyword>
<organism evidence="2 3">
    <name type="scientific">Priapulus caudatus</name>
    <name type="common">Priapulid worm</name>
    <dbReference type="NCBI Taxonomy" id="37621"/>
    <lineage>
        <taxon>Eukaryota</taxon>
        <taxon>Metazoa</taxon>
        <taxon>Ecdysozoa</taxon>
        <taxon>Scalidophora</taxon>
        <taxon>Priapulida</taxon>
        <taxon>Priapulimorpha</taxon>
        <taxon>Priapulimorphida</taxon>
        <taxon>Priapulidae</taxon>
        <taxon>Priapulus</taxon>
    </lineage>
</organism>
<name>A0ABM1E3B5_PRICU</name>
<feature type="compositionally biased region" description="Polar residues" evidence="1">
    <location>
        <begin position="50"/>
        <end position="61"/>
    </location>
</feature>
<feature type="compositionally biased region" description="Low complexity" evidence="1">
    <location>
        <begin position="17"/>
        <end position="30"/>
    </location>
</feature>
<reference evidence="3" key="1">
    <citation type="submission" date="2025-08" db="UniProtKB">
        <authorList>
            <consortium name="RefSeq"/>
        </authorList>
    </citation>
    <scope>IDENTIFICATION</scope>
</reference>
<dbReference type="RefSeq" id="XP_014666686.1">
    <property type="nucleotide sequence ID" value="XM_014811200.1"/>
</dbReference>
<dbReference type="PANTHER" id="PTHR14778:SF2">
    <property type="entry name" value="KINETOCHORE-ASSOCIATED PROTEIN DSN1 HOMOLOG"/>
    <property type="match status" value="1"/>
</dbReference>
<evidence type="ECO:0000256" key="1">
    <source>
        <dbReference type="SAM" id="MobiDB-lite"/>
    </source>
</evidence>
<protein>
    <submittedName>
        <fullName evidence="3">Uncharacterized protein LOC106808466</fullName>
    </submittedName>
</protein>
<gene>
    <name evidence="3" type="primary">LOC106808466</name>
</gene>